<sequence length="869" mass="97749">MAPARSQAPPPAPPRTLNVQRFAESRAAELESLQAVVSGRLGGDFRIRRGKRRRTTGHRCAKRRRGGGGDGDASGAEEGRGKEKKVSRRVRRRRELCSNPPLGFTTSGDGTKRLRTHLWHAKRFAMVKRWGFTSLLGFREGKGEVRVNSLTCASLFHLICFRFNTLNLLVTIGYLICIQDSIQAILRMVIIPAPSEPLQVSENPQHCVFQGVCYENAMLYDVRPPHSQLVAPVMYMWQPYFSNNKNYATEQHDTSNICSSSGESERRTLARKLWIWIHAAAFEEGIDALRFACQRQVHECGVSVSCLSLEGQLGKLEVMGSRAIELLQKILRPTSNSLLQQKQKLLQLCFWDPKAPLLFAPKQKLQSSSSCLLVSGRYSAAHENSTLEDPVLTACTSSRHHKDFVLDKMKQLQSHAIRPLLVHDPREVPCQETDAAALDNLQEDINLNSNGLATECSLKNEDILSDGSTPRSHENYLLDLKNVWDSISNTNPPVPEKTLCEEKHQRRLKHFYLDSTEHETVATEGNDSFSRACPILLLKQAEHGSPCMGWSVILPLSWVKTFWFSLVSHGAHAIGLRERRWIACNNVLPSFPYDFPDCKAYLSFMTDEAAALDQAAELRPPAMRPSKVPIPSPWDVLAAVANKGPTILKGFELDEKEFSGSTNENSLINSSTKDGPSFPLFIPRTAENLLQYSESINGKNQVSSHKEPCLVRVLLRAYREGVFEEGAIICAPVPADLSRWKTRSEEKGNEAEELWQLQLPQSYVGSFFTQLESGNWELQLPKDHLAQEAFRWPVGFVTTGFVYGSSNKRAAVAFCNANLLAILRKQQWIEAQSRRPEIFVLVRNMRSTSYRRALATVVLEQQKDDLEFL</sequence>
<organism evidence="4">
    <name type="scientific">Ananas comosus var. bracteatus</name>
    <name type="common">red pineapple</name>
    <dbReference type="NCBI Taxonomy" id="296719"/>
    <lineage>
        <taxon>Eukaryota</taxon>
        <taxon>Viridiplantae</taxon>
        <taxon>Streptophyta</taxon>
        <taxon>Embryophyta</taxon>
        <taxon>Tracheophyta</taxon>
        <taxon>Spermatophyta</taxon>
        <taxon>Magnoliopsida</taxon>
        <taxon>Liliopsida</taxon>
        <taxon>Poales</taxon>
        <taxon>Bromeliaceae</taxon>
        <taxon>Bromelioideae</taxon>
        <taxon>Ananas</taxon>
    </lineage>
</organism>
<dbReference type="InterPro" id="IPR012590">
    <property type="entry name" value="POPLD_dom"/>
</dbReference>
<accession>A0A6V7NE74</accession>
<dbReference type="InterPro" id="IPR039182">
    <property type="entry name" value="Pop1"/>
</dbReference>
<dbReference type="Pfam" id="PF08170">
    <property type="entry name" value="POPLD"/>
    <property type="match status" value="1"/>
</dbReference>
<evidence type="ECO:0000313" key="4">
    <source>
        <dbReference type="EMBL" id="CAD1816891.1"/>
    </source>
</evidence>
<feature type="compositionally biased region" description="Basic residues" evidence="1">
    <location>
        <begin position="48"/>
        <end position="66"/>
    </location>
</feature>
<feature type="domain" description="POP1 C-terminal" evidence="3">
    <location>
        <begin position="773"/>
        <end position="858"/>
    </location>
</feature>
<feature type="region of interest" description="Disordered" evidence="1">
    <location>
        <begin position="41"/>
        <end position="92"/>
    </location>
</feature>
<dbReference type="Pfam" id="PF22770">
    <property type="entry name" value="POP1_C"/>
    <property type="match status" value="1"/>
</dbReference>
<evidence type="ECO:0000259" key="2">
    <source>
        <dbReference type="Pfam" id="PF08170"/>
    </source>
</evidence>
<dbReference type="GO" id="GO:0005655">
    <property type="term" value="C:nucleolar ribonuclease P complex"/>
    <property type="evidence" value="ECO:0007669"/>
    <property type="project" value="InterPro"/>
</dbReference>
<dbReference type="PANTHER" id="PTHR22731:SF3">
    <property type="entry name" value="RIBONUCLEASES P_MRP PROTEIN SUBUNIT POP1"/>
    <property type="match status" value="1"/>
</dbReference>
<dbReference type="InterPro" id="IPR055079">
    <property type="entry name" value="POP1_C"/>
</dbReference>
<dbReference type="AlphaFoldDB" id="A0A6V7NE74"/>
<dbReference type="GO" id="GO:0001682">
    <property type="term" value="P:tRNA 5'-leader removal"/>
    <property type="evidence" value="ECO:0007669"/>
    <property type="project" value="InterPro"/>
</dbReference>
<proteinExistence type="predicted"/>
<evidence type="ECO:0000256" key="1">
    <source>
        <dbReference type="SAM" id="MobiDB-lite"/>
    </source>
</evidence>
<dbReference type="PANTHER" id="PTHR22731">
    <property type="entry name" value="RIBONUCLEASES P/MRP PROTEIN SUBUNIT POP1"/>
    <property type="match status" value="1"/>
</dbReference>
<protein>
    <submittedName>
        <fullName evidence="4">Uncharacterized protein</fullName>
    </submittedName>
</protein>
<feature type="compositionally biased region" description="Basic residues" evidence="1">
    <location>
        <begin position="82"/>
        <end position="92"/>
    </location>
</feature>
<feature type="domain" description="POPLD" evidence="2">
    <location>
        <begin position="549"/>
        <end position="634"/>
    </location>
</feature>
<gene>
    <name evidence="4" type="ORF">CB5_LOCUS102</name>
</gene>
<name>A0A6V7NE74_ANACO</name>
<dbReference type="EMBL" id="LR862129">
    <property type="protein sequence ID" value="CAD1816891.1"/>
    <property type="molecule type" value="Genomic_DNA"/>
</dbReference>
<reference evidence="4" key="1">
    <citation type="submission" date="2020-07" db="EMBL/GenBank/DDBJ databases">
        <authorList>
            <person name="Lin J."/>
        </authorList>
    </citation>
    <scope>NUCLEOTIDE SEQUENCE</scope>
</reference>
<dbReference type="GO" id="GO:0000172">
    <property type="term" value="C:ribonuclease MRP complex"/>
    <property type="evidence" value="ECO:0007669"/>
    <property type="project" value="InterPro"/>
</dbReference>
<evidence type="ECO:0000259" key="3">
    <source>
        <dbReference type="Pfam" id="PF22770"/>
    </source>
</evidence>